<evidence type="ECO:0000259" key="3">
    <source>
        <dbReference type="Pfam" id="PF01055"/>
    </source>
</evidence>
<comment type="similarity">
    <text evidence="1 2">Belongs to the glycosyl hydrolase 31 family.</text>
</comment>
<dbReference type="OrthoDB" id="176168at2"/>
<protein>
    <submittedName>
        <fullName evidence="6">Glycosyl hydrolases family 31</fullName>
    </submittedName>
</protein>
<dbReference type="PANTHER" id="PTHR43863">
    <property type="entry name" value="HYDROLASE, PUTATIVE (AFU_ORTHOLOGUE AFUA_1G03140)-RELATED"/>
    <property type="match status" value="1"/>
</dbReference>
<evidence type="ECO:0000256" key="2">
    <source>
        <dbReference type="RuleBase" id="RU361185"/>
    </source>
</evidence>
<dbReference type="SUPFAM" id="SSF51445">
    <property type="entry name" value="(Trans)glycosidases"/>
    <property type="match status" value="1"/>
</dbReference>
<feature type="domain" description="Glycosyl hydrolase family 31 C-terminal" evidence="5">
    <location>
        <begin position="510"/>
        <end position="601"/>
    </location>
</feature>
<keyword evidence="2 6" id="KW-0378">Hydrolase</keyword>
<dbReference type="PANTHER" id="PTHR43863:SF2">
    <property type="entry name" value="MALTASE-GLUCOAMYLASE"/>
    <property type="match status" value="1"/>
</dbReference>
<dbReference type="Gene3D" id="2.60.40.1180">
    <property type="entry name" value="Golgi alpha-mannosidase II"/>
    <property type="match status" value="2"/>
</dbReference>
<dbReference type="GO" id="GO:0004553">
    <property type="term" value="F:hydrolase activity, hydrolyzing O-glycosyl compounds"/>
    <property type="evidence" value="ECO:0007669"/>
    <property type="project" value="InterPro"/>
</dbReference>
<feature type="domain" description="DUF5110" evidence="4">
    <location>
        <begin position="617"/>
        <end position="684"/>
    </location>
</feature>
<dbReference type="GO" id="GO:0005975">
    <property type="term" value="P:carbohydrate metabolic process"/>
    <property type="evidence" value="ECO:0007669"/>
    <property type="project" value="InterPro"/>
</dbReference>
<dbReference type="Proteomes" id="UP000198668">
    <property type="component" value="Unassembled WGS sequence"/>
</dbReference>
<gene>
    <name evidence="6" type="ORF">SAMN04489868_12514</name>
</gene>
<dbReference type="InterPro" id="IPR033403">
    <property type="entry name" value="DUF5110"/>
</dbReference>
<keyword evidence="7" id="KW-1185">Reference proteome</keyword>
<dbReference type="CDD" id="cd06595">
    <property type="entry name" value="GH31_u1"/>
    <property type="match status" value="1"/>
</dbReference>
<dbReference type="InterPro" id="IPR048395">
    <property type="entry name" value="Glyco_hydro_31_C"/>
</dbReference>
<proteinExistence type="inferred from homology"/>
<dbReference type="RefSeq" id="WP_092092864.1">
    <property type="nucleotide sequence ID" value="NZ_FOQE01000025.1"/>
</dbReference>
<evidence type="ECO:0000256" key="1">
    <source>
        <dbReference type="ARBA" id="ARBA00007806"/>
    </source>
</evidence>
<dbReference type="InterPro" id="IPR013780">
    <property type="entry name" value="Glyco_hydro_b"/>
</dbReference>
<accession>A0A1I3CYK8</accession>
<dbReference type="Pfam" id="PF01055">
    <property type="entry name" value="Glyco_hydro_31_2nd"/>
    <property type="match status" value="1"/>
</dbReference>
<organism evidence="6 7">
    <name type="scientific">Pisciglobus halotolerans</name>
    <dbReference type="NCBI Taxonomy" id="745365"/>
    <lineage>
        <taxon>Bacteria</taxon>
        <taxon>Bacillati</taxon>
        <taxon>Bacillota</taxon>
        <taxon>Bacilli</taxon>
        <taxon>Lactobacillales</taxon>
        <taxon>Carnobacteriaceae</taxon>
    </lineage>
</organism>
<reference evidence="6 7" key="1">
    <citation type="submission" date="2016-10" db="EMBL/GenBank/DDBJ databases">
        <authorList>
            <person name="de Groot N.N."/>
        </authorList>
    </citation>
    <scope>NUCLEOTIDE SEQUENCE [LARGE SCALE GENOMIC DNA]</scope>
    <source>
        <strain evidence="6 7">DSM 27630</strain>
    </source>
</reference>
<evidence type="ECO:0000259" key="4">
    <source>
        <dbReference type="Pfam" id="PF17137"/>
    </source>
</evidence>
<dbReference type="Pfam" id="PF17137">
    <property type="entry name" value="DUF5110"/>
    <property type="match status" value="1"/>
</dbReference>
<dbReference type="EMBL" id="FOQE01000025">
    <property type="protein sequence ID" value="SFH79456.1"/>
    <property type="molecule type" value="Genomic_DNA"/>
</dbReference>
<sequence length="796" mass="91269">MGIRNHPVYQIETAPVTDPESVITRDSVRFSVLTEQMIRLEYSPDGVFEDQATQTVLNRRFEPVSFKLLESEDELQIITSAFHLVYVKGEEGFTANNLYIEMLGDYSKHDNVWHFGEETQDLRGTARTLDKVNGATPLDHGLMSMLGYTLIDDSLTPILREDGWIEKRKQDVVDLYFLGYGRDYLGCLKDFYHLSGPVPLLPRYVLGNWWSRYYPYTEEAYKKLMNRFGKEEVPFSIAVIDTDWHLTDVDPQYGSGWTGYTWNSELFPDPAAFLEWLHQRGLHVTLNVHPANGVKPYEEAYEEMGKALGVDIENEDDINFDITDEHFLAAYFTYLHHPHEDIGVDFWWVDWQSGNISKIKGLDPLWMLNHYHYLDSARNGKRGLTFSRYAGLGSHRYPIGFSGDTYITWDSLAFQPYFTANASNVGYTWWSHDIGGHMEGYRDDELFVRWVQFGVFSPINRLHSSHGIFNGKEPWRYNQAAEAVIKDYLRLRHKLVPYLYTMNYLNHLDGLPLIQPMYYHHPWESSAYEVPNQYYFGTQLIVAPITSPLDPIAGRGKVSAWLPKGLWFDFFTGKPYEGDRNIDLYRTLDEIPVLAKSGGIVPLNLETVNAVDAPEKIEIRIFAGSNGRFSLYEDDGNHIESCVMTKMQLNWQSAKNRASFRIGKPEGDATVLPQERTYQLKFIGFGTNERPEVQVDGERISPVMVEETDGLLIEISSISTTSELVVFFKDVYLKQPNLLAETFAFLDAAQINISDKDKAMRAVKKGGNQARVINDIQSIGLPKAVEGTLSEILWAY</sequence>
<dbReference type="InterPro" id="IPR000322">
    <property type="entry name" value="Glyco_hydro_31_TIM"/>
</dbReference>
<name>A0A1I3CYK8_9LACT</name>
<keyword evidence="2" id="KW-0326">Glycosidase</keyword>
<dbReference type="Pfam" id="PF21365">
    <property type="entry name" value="Glyco_hydro_31_3rd"/>
    <property type="match status" value="1"/>
</dbReference>
<evidence type="ECO:0000259" key="5">
    <source>
        <dbReference type="Pfam" id="PF21365"/>
    </source>
</evidence>
<evidence type="ECO:0000313" key="7">
    <source>
        <dbReference type="Proteomes" id="UP000198668"/>
    </source>
</evidence>
<dbReference type="SUPFAM" id="SSF51011">
    <property type="entry name" value="Glycosyl hydrolase domain"/>
    <property type="match status" value="1"/>
</dbReference>
<evidence type="ECO:0000313" key="6">
    <source>
        <dbReference type="EMBL" id="SFH79456.1"/>
    </source>
</evidence>
<feature type="domain" description="Glycoside hydrolase family 31 TIM barrel" evidence="3">
    <location>
        <begin position="199"/>
        <end position="502"/>
    </location>
</feature>
<dbReference type="Gene3D" id="3.20.20.80">
    <property type="entry name" value="Glycosidases"/>
    <property type="match status" value="1"/>
</dbReference>
<dbReference type="AlphaFoldDB" id="A0A1I3CYK8"/>
<dbReference type="InterPro" id="IPR051816">
    <property type="entry name" value="Glycosyl_Hydrolase_31"/>
</dbReference>
<dbReference type="InterPro" id="IPR017853">
    <property type="entry name" value="GH"/>
</dbReference>